<gene>
    <name evidence="10" type="ORF">E2562_035356</name>
</gene>
<proteinExistence type="predicted"/>
<evidence type="ECO:0000256" key="4">
    <source>
        <dbReference type="ARBA" id="ARBA00022741"/>
    </source>
</evidence>
<evidence type="ECO:0000256" key="1">
    <source>
        <dbReference type="ARBA" id="ARBA00012513"/>
    </source>
</evidence>
<dbReference type="OrthoDB" id="688838at2759"/>
<keyword evidence="2" id="KW-0723">Serine/threonine-protein kinase</keyword>
<evidence type="ECO:0000256" key="7">
    <source>
        <dbReference type="ARBA" id="ARBA00047899"/>
    </source>
</evidence>
<dbReference type="PROSITE" id="PS50011">
    <property type="entry name" value="PROTEIN_KINASE_DOM"/>
    <property type="match status" value="1"/>
</dbReference>
<sequence>MPSQISKLPPPLFLVGLRTRVPIYGRHTEPSSEHRRHHREQLDWSSRFRIIQGVTQGITYLHTHSEKRTVVHLDLKPDNILLDSDMNPKIGDFGLAKVLEDDEINASVCGTLGYMPPEYIVEGVISVKNDVYGFGVTLLETISGMSESGRGARHQASIEWNPHTVQLKSYKTFIK</sequence>
<evidence type="ECO:0000259" key="9">
    <source>
        <dbReference type="PROSITE" id="PS50011"/>
    </source>
</evidence>
<evidence type="ECO:0000256" key="2">
    <source>
        <dbReference type="ARBA" id="ARBA00022527"/>
    </source>
</evidence>
<dbReference type="EMBL" id="SPHZ02000012">
    <property type="protein sequence ID" value="KAF0890024.1"/>
    <property type="molecule type" value="Genomic_DNA"/>
</dbReference>
<dbReference type="PROSITE" id="PS00108">
    <property type="entry name" value="PROTEIN_KINASE_ST"/>
    <property type="match status" value="1"/>
</dbReference>
<evidence type="ECO:0000256" key="8">
    <source>
        <dbReference type="ARBA" id="ARBA00048679"/>
    </source>
</evidence>
<evidence type="ECO:0000256" key="6">
    <source>
        <dbReference type="ARBA" id="ARBA00022840"/>
    </source>
</evidence>
<dbReference type="GO" id="GO:0004674">
    <property type="term" value="F:protein serine/threonine kinase activity"/>
    <property type="evidence" value="ECO:0007669"/>
    <property type="project" value="UniProtKB-KW"/>
</dbReference>
<comment type="catalytic activity">
    <reaction evidence="7">
        <text>L-threonyl-[protein] + ATP = O-phospho-L-threonyl-[protein] + ADP + H(+)</text>
        <dbReference type="Rhea" id="RHEA:46608"/>
        <dbReference type="Rhea" id="RHEA-COMP:11060"/>
        <dbReference type="Rhea" id="RHEA-COMP:11605"/>
        <dbReference type="ChEBI" id="CHEBI:15378"/>
        <dbReference type="ChEBI" id="CHEBI:30013"/>
        <dbReference type="ChEBI" id="CHEBI:30616"/>
        <dbReference type="ChEBI" id="CHEBI:61977"/>
        <dbReference type="ChEBI" id="CHEBI:456216"/>
        <dbReference type="EC" id="2.7.11.1"/>
    </reaction>
</comment>
<dbReference type="EC" id="2.7.11.1" evidence="1"/>
<dbReference type="SUPFAM" id="SSF56112">
    <property type="entry name" value="Protein kinase-like (PK-like)"/>
    <property type="match status" value="1"/>
</dbReference>
<dbReference type="Pfam" id="PF00069">
    <property type="entry name" value="Pkinase"/>
    <property type="match status" value="1"/>
</dbReference>
<dbReference type="InterPro" id="IPR000719">
    <property type="entry name" value="Prot_kinase_dom"/>
</dbReference>
<dbReference type="AlphaFoldDB" id="A0A6G1BQH5"/>
<evidence type="ECO:0000313" key="11">
    <source>
        <dbReference type="Proteomes" id="UP000479710"/>
    </source>
</evidence>
<name>A0A6G1BQH5_9ORYZ</name>
<evidence type="ECO:0000313" key="10">
    <source>
        <dbReference type="EMBL" id="KAF0890024.1"/>
    </source>
</evidence>
<dbReference type="InterPro" id="IPR008271">
    <property type="entry name" value="Ser/Thr_kinase_AS"/>
</dbReference>
<reference evidence="10 11" key="1">
    <citation type="submission" date="2019-11" db="EMBL/GenBank/DDBJ databases">
        <title>Whole genome sequence of Oryza granulata.</title>
        <authorList>
            <person name="Li W."/>
        </authorList>
    </citation>
    <scope>NUCLEOTIDE SEQUENCE [LARGE SCALE GENOMIC DNA]</scope>
    <source>
        <strain evidence="11">cv. Menghai</strain>
        <tissue evidence="10">Leaf</tissue>
    </source>
</reference>
<evidence type="ECO:0000256" key="5">
    <source>
        <dbReference type="ARBA" id="ARBA00022777"/>
    </source>
</evidence>
<evidence type="ECO:0000256" key="3">
    <source>
        <dbReference type="ARBA" id="ARBA00022679"/>
    </source>
</evidence>
<dbReference type="FunFam" id="1.10.510.10:FF:001023">
    <property type="entry name" value="Os07g0541700 protein"/>
    <property type="match status" value="1"/>
</dbReference>
<comment type="catalytic activity">
    <reaction evidence="8">
        <text>L-seryl-[protein] + ATP = O-phospho-L-seryl-[protein] + ADP + H(+)</text>
        <dbReference type="Rhea" id="RHEA:17989"/>
        <dbReference type="Rhea" id="RHEA-COMP:9863"/>
        <dbReference type="Rhea" id="RHEA-COMP:11604"/>
        <dbReference type="ChEBI" id="CHEBI:15378"/>
        <dbReference type="ChEBI" id="CHEBI:29999"/>
        <dbReference type="ChEBI" id="CHEBI:30616"/>
        <dbReference type="ChEBI" id="CHEBI:83421"/>
        <dbReference type="ChEBI" id="CHEBI:456216"/>
        <dbReference type="EC" id="2.7.11.1"/>
    </reaction>
</comment>
<feature type="domain" description="Protein kinase" evidence="9">
    <location>
        <begin position="1"/>
        <end position="175"/>
    </location>
</feature>
<protein>
    <recommendedName>
        <fullName evidence="1">non-specific serine/threonine protein kinase</fullName>
        <ecNumber evidence="1">2.7.11.1</ecNumber>
    </recommendedName>
</protein>
<keyword evidence="6" id="KW-0067">ATP-binding</keyword>
<accession>A0A6G1BQH5</accession>
<dbReference type="PANTHER" id="PTHR27006:SF601">
    <property type="entry name" value="PROTEIN KINASE DOMAIN-CONTAINING PROTEIN"/>
    <property type="match status" value="1"/>
</dbReference>
<comment type="caution">
    <text evidence="10">The sequence shown here is derived from an EMBL/GenBank/DDBJ whole genome shotgun (WGS) entry which is preliminary data.</text>
</comment>
<keyword evidence="5" id="KW-0418">Kinase</keyword>
<organism evidence="10 11">
    <name type="scientific">Oryza meyeriana var. granulata</name>
    <dbReference type="NCBI Taxonomy" id="110450"/>
    <lineage>
        <taxon>Eukaryota</taxon>
        <taxon>Viridiplantae</taxon>
        <taxon>Streptophyta</taxon>
        <taxon>Embryophyta</taxon>
        <taxon>Tracheophyta</taxon>
        <taxon>Spermatophyta</taxon>
        <taxon>Magnoliopsida</taxon>
        <taxon>Liliopsida</taxon>
        <taxon>Poales</taxon>
        <taxon>Poaceae</taxon>
        <taxon>BOP clade</taxon>
        <taxon>Oryzoideae</taxon>
        <taxon>Oryzeae</taxon>
        <taxon>Oryzinae</taxon>
        <taxon>Oryza</taxon>
        <taxon>Oryza meyeriana</taxon>
    </lineage>
</organism>
<dbReference type="PANTHER" id="PTHR27006">
    <property type="entry name" value="PROMASTIGOTE SURFACE ANTIGEN PROTEIN PSA"/>
    <property type="match status" value="1"/>
</dbReference>
<keyword evidence="4" id="KW-0547">Nucleotide-binding</keyword>
<dbReference type="Gene3D" id="1.10.510.10">
    <property type="entry name" value="Transferase(Phosphotransferase) domain 1"/>
    <property type="match status" value="1"/>
</dbReference>
<keyword evidence="11" id="KW-1185">Reference proteome</keyword>
<dbReference type="SMART" id="SM00220">
    <property type="entry name" value="S_TKc"/>
    <property type="match status" value="1"/>
</dbReference>
<dbReference type="GO" id="GO:0005524">
    <property type="term" value="F:ATP binding"/>
    <property type="evidence" value="ECO:0007669"/>
    <property type="project" value="UniProtKB-KW"/>
</dbReference>
<keyword evidence="3" id="KW-0808">Transferase</keyword>
<dbReference type="InterPro" id="IPR011009">
    <property type="entry name" value="Kinase-like_dom_sf"/>
</dbReference>
<dbReference type="Proteomes" id="UP000479710">
    <property type="component" value="Unassembled WGS sequence"/>
</dbReference>